<evidence type="ECO:0000313" key="3">
    <source>
        <dbReference type="Proteomes" id="UP000024635"/>
    </source>
</evidence>
<gene>
    <name evidence="2" type="primary">Acey_s0519.g2842</name>
    <name evidence="2" type="ORF">Y032_0519g2842</name>
</gene>
<evidence type="ECO:0000256" key="1">
    <source>
        <dbReference type="SAM" id="MobiDB-lite"/>
    </source>
</evidence>
<dbReference type="OrthoDB" id="5891589at2759"/>
<dbReference type="AlphaFoldDB" id="A0A016WUR9"/>
<keyword evidence="3" id="KW-1185">Reference proteome</keyword>
<reference evidence="3" key="1">
    <citation type="journal article" date="2015" name="Nat. Genet.">
        <title>The genome and transcriptome of the zoonotic hookworm Ancylostoma ceylanicum identify infection-specific gene families.</title>
        <authorList>
            <person name="Schwarz E.M."/>
            <person name="Hu Y."/>
            <person name="Antoshechkin I."/>
            <person name="Miller M.M."/>
            <person name="Sternberg P.W."/>
            <person name="Aroian R.V."/>
        </authorList>
    </citation>
    <scope>NUCLEOTIDE SEQUENCE</scope>
    <source>
        <strain evidence="3">HY135</strain>
    </source>
</reference>
<name>A0A016WUR9_9BILA</name>
<feature type="compositionally biased region" description="Polar residues" evidence="1">
    <location>
        <begin position="1"/>
        <end position="23"/>
    </location>
</feature>
<dbReference type="Proteomes" id="UP000024635">
    <property type="component" value="Unassembled WGS sequence"/>
</dbReference>
<protein>
    <submittedName>
        <fullName evidence="2">Uncharacterized protein</fullName>
    </submittedName>
</protein>
<feature type="region of interest" description="Disordered" evidence="1">
    <location>
        <begin position="1"/>
        <end position="32"/>
    </location>
</feature>
<organism evidence="2 3">
    <name type="scientific">Ancylostoma ceylanicum</name>
    <dbReference type="NCBI Taxonomy" id="53326"/>
    <lineage>
        <taxon>Eukaryota</taxon>
        <taxon>Metazoa</taxon>
        <taxon>Ecdysozoa</taxon>
        <taxon>Nematoda</taxon>
        <taxon>Chromadorea</taxon>
        <taxon>Rhabditida</taxon>
        <taxon>Rhabditina</taxon>
        <taxon>Rhabditomorpha</taxon>
        <taxon>Strongyloidea</taxon>
        <taxon>Ancylostomatidae</taxon>
        <taxon>Ancylostomatinae</taxon>
        <taxon>Ancylostoma</taxon>
    </lineage>
</organism>
<evidence type="ECO:0000313" key="2">
    <source>
        <dbReference type="EMBL" id="EYC42778.1"/>
    </source>
</evidence>
<comment type="caution">
    <text evidence="2">The sequence shown here is derived from an EMBL/GenBank/DDBJ whole genome shotgun (WGS) entry which is preliminary data.</text>
</comment>
<accession>A0A016WUR9</accession>
<dbReference type="EMBL" id="JARK01000119">
    <property type="protein sequence ID" value="EYC42778.1"/>
    <property type="molecule type" value="Genomic_DNA"/>
</dbReference>
<proteinExistence type="predicted"/>
<sequence length="108" mass="12170">MPIQSQRKNRKNQPSSASQQESTLACDPLNKNYVDNDPSKLSELEIVQVLIARNKDPEIDQLLQVLLSKKQDKIKQEVADYIDAEKRGRSLVIAGIDESNASLPLKLR</sequence>